<dbReference type="InterPro" id="IPR018060">
    <property type="entry name" value="HTH_AraC"/>
</dbReference>
<dbReference type="SUPFAM" id="SSF52317">
    <property type="entry name" value="Class I glutamine amidotransferase-like"/>
    <property type="match status" value="1"/>
</dbReference>
<dbReference type="InterPro" id="IPR052158">
    <property type="entry name" value="INH-QAR"/>
</dbReference>
<dbReference type="Gene3D" id="3.40.50.880">
    <property type="match status" value="1"/>
</dbReference>
<evidence type="ECO:0000259" key="4">
    <source>
        <dbReference type="PROSITE" id="PS01124"/>
    </source>
</evidence>
<dbReference type="GO" id="GO:0043565">
    <property type="term" value="F:sequence-specific DNA binding"/>
    <property type="evidence" value="ECO:0007669"/>
    <property type="project" value="InterPro"/>
</dbReference>
<name>A0A317EEX4_9PROT</name>
<dbReference type="InterPro" id="IPR009057">
    <property type="entry name" value="Homeodomain-like_sf"/>
</dbReference>
<dbReference type="GO" id="GO:0003700">
    <property type="term" value="F:DNA-binding transcription factor activity"/>
    <property type="evidence" value="ECO:0007669"/>
    <property type="project" value="InterPro"/>
</dbReference>
<dbReference type="InterPro" id="IPR029062">
    <property type="entry name" value="Class_I_gatase-like"/>
</dbReference>
<evidence type="ECO:0000256" key="2">
    <source>
        <dbReference type="ARBA" id="ARBA00023125"/>
    </source>
</evidence>
<dbReference type="Pfam" id="PF12833">
    <property type="entry name" value="HTH_18"/>
    <property type="match status" value="1"/>
</dbReference>
<evidence type="ECO:0000313" key="6">
    <source>
        <dbReference type="Proteomes" id="UP000245461"/>
    </source>
</evidence>
<dbReference type="RefSeq" id="WP_109904330.1">
    <property type="nucleotide sequence ID" value="NZ_QGLE01000003.1"/>
</dbReference>
<accession>A0A317EEX4</accession>
<proteinExistence type="predicted"/>
<dbReference type="PROSITE" id="PS00041">
    <property type="entry name" value="HTH_ARAC_FAMILY_1"/>
    <property type="match status" value="1"/>
</dbReference>
<dbReference type="InterPro" id="IPR020449">
    <property type="entry name" value="Tscrpt_reg_AraC-type_HTH"/>
</dbReference>
<dbReference type="Proteomes" id="UP000245461">
    <property type="component" value="Unassembled WGS sequence"/>
</dbReference>
<evidence type="ECO:0000256" key="3">
    <source>
        <dbReference type="ARBA" id="ARBA00023163"/>
    </source>
</evidence>
<keyword evidence="6" id="KW-1185">Reference proteome</keyword>
<dbReference type="PROSITE" id="PS01124">
    <property type="entry name" value="HTH_ARAC_FAMILY_2"/>
    <property type="match status" value="1"/>
</dbReference>
<gene>
    <name evidence="5" type="ORF">DKG74_07660</name>
</gene>
<reference evidence="5 6" key="1">
    <citation type="submission" date="2018-05" db="EMBL/GenBank/DDBJ databases">
        <title>Zavarzinia sp. HR-AS.</title>
        <authorList>
            <person name="Lee Y."/>
            <person name="Jeon C.O."/>
        </authorList>
    </citation>
    <scope>NUCLEOTIDE SEQUENCE [LARGE SCALE GENOMIC DNA]</scope>
    <source>
        <strain evidence="5 6">HR-AS</strain>
    </source>
</reference>
<evidence type="ECO:0000256" key="1">
    <source>
        <dbReference type="ARBA" id="ARBA00023015"/>
    </source>
</evidence>
<dbReference type="PANTHER" id="PTHR43130">
    <property type="entry name" value="ARAC-FAMILY TRANSCRIPTIONAL REGULATOR"/>
    <property type="match status" value="1"/>
</dbReference>
<dbReference type="PANTHER" id="PTHR43130:SF3">
    <property type="entry name" value="HTH-TYPE TRANSCRIPTIONAL REGULATOR RV1931C"/>
    <property type="match status" value="1"/>
</dbReference>
<keyword evidence="1" id="KW-0805">Transcription regulation</keyword>
<keyword evidence="2" id="KW-0238">DNA-binding</keyword>
<protein>
    <submittedName>
        <fullName evidence="5">AraC family transcriptional regulator</fullName>
    </submittedName>
</protein>
<organism evidence="5 6">
    <name type="scientific">Zavarzinia aquatilis</name>
    <dbReference type="NCBI Taxonomy" id="2211142"/>
    <lineage>
        <taxon>Bacteria</taxon>
        <taxon>Pseudomonadati</taxon>
        <taxon>Pseudomonadota</taxon>
        <taxon>Alphaproteobacteria</taxon>
        <taxon>Rhodospirillales</taxon>
        <taxon>Zavarziniaceae</taxon>
        <taxon>Zavarzinia</taxon>
    </lineage>
</organism>
<keyword evidence="3" id="KW-0804">Transcription</keyword>
<dbReference type="InterPro" id="IPR002818">
    <property type="entry name" value="DJ-1/PfpI"/>
</dbReference>
<evidence type="ECO:0000313" key="5">
    <source>
        <dbReference type="EMBL" id="PWR24670.1"/>
    </source>
</evidence>
<dbReference type="Gene3D" id="1.10.10.60">
    <property type="entry name" value="Homeodomain-like"/>
    <property type="match status" value="2"/>
</dbReference>
<dbReference type="PRINTS" id="PR00032">
    <property type="entry name" value="HTHARAC"/>
</dbReference>
<dbReference type="AlphaFoldDB" id="A0A317EEX4"/>
<dbReference type="Pfam" id="PF01965">
    <property type="entry name" value="DJ-1_PfpI"/>
    <property type="match status" value="1"/>
</dbReference>
<dbReference type="SMART" id="SM00342">
    <property type="entry name" value="HTH_ARAC"/>
    <property type="match status" value="1"/>
</dbReference>
<feature type="domain" description="HTH araC/xylS-type" evidence="4">
    <location>
        <begin position="214"/>
        <end position="316"/>
    </location>
</feature>
<dbReference type="OrthoDB" id="9793422at2"/>
<dbReference type="CDD" id="cd03138">
    <property type="entry name" value="GATase1_AraC_2"/>
    <property type="match status" value="1"/>
</dbReference>
<dbReference type="InterPro" id="IPR018062">
    <property type="entry name" value="HTH_AraC-typ_CS"/>
</dbReference>
<dbReference type="SUPFAM" id="SSF46689">
    <property type="entry name" value="Homeodomain-like"/>
    <property type="match status" value="1"/>
</dbReference>
<comment type="caution">
    <text evidence="5">The sequence shown here is derived from an EMBL/GenBank/DDBJ whole genome shotgun (WGS) entry which is preliminary data.</text>
</comment>
<dbReference type="EMBL" id="QGLE01000003">
    <property type="protein sequence ID" value="PWR24670.1"/>
    <property type="molecule type" value="Genomic_DNA"/>
</dbReference>
<sequence>MTVAPLPEIAILLYDGAQAAAVHGLTDLFAVATRMTRERGGGGALRVSHWRPEGAAMACVFDSEPGAAHRPAILIAPPSLAPLMPAEAMRPLARWMAEAHEQGATLASICAGAFVLAETGLLAGRPATTHWGYAGLLSARFPDIRVDADRLVIDDGDLITAGGVMAWTDLGLVLVERLLGPTVMLDTARFLLVDPPGREQRSYRAFIPRLDHGDAAILKVQHGLQATGAVGAALPAMLAQAGLEERTFLRRFRKATGMTPTEYGQQIRIANARAALELTRRSVGQIAFDVGYEDPSAFRKLFLRLTGLTPGAYRKRFGRAGSGD</sequence>